<evidence type="ECO:0000259" key="2">
    <source>
        <dbReference type="Pfam" id="PF18962"/>
    </source>
</evidence>
<dbReference type="CDD" id="cd15482">
    <property type="entry name" value="Sialidase_non-viral"/>
    <property type="match status" value="1"/>
</dbReference>
<keyword evidence="4" id="KW-1185">Reference proteome</keyword>
<gene>
    <name evidence="3" type="ORF">BXY75_2567</name>
</gene>
<sequence length="1343" mass="144049">MGLFTMALFLSFFTQAQSTRTLDYKSKVTDQNANFYEIVTQKRAEFAAMDLSIKANNKAMKQFERWAYIWQDKINVDGSFPTASNQLLSKGDYIGKLMETQVESRSPETNPWTQVGPVDRPLANGYVGYPGKGRVNVITEDPSNTDIMYAGSAAGGIWKTINNGALWSPKSDFLAGLGVTDILVDPTNTDIIYMATGDEDGEHVSSIGVFKSADAGETWDPTGLTFSLDQNEYIRDLAFAPGNSAKIFALTNDEIRVSTNSGSSWSLVPVTYPYSPYTEGFQNIVFDPNDATKVVVSDSYGGLYFSTDGGANFALHGTIEGLSSGQQKLKIVSSANDDDYFYGILEDQRSMGSITEEASFRKYRYAYNNTAADLISTTTLTGFNSQGGYNINIAVSPINQLNILVAGVNGFRSTDGGASFTTLMNAYNEPAGVGFYIHADHHHISFVGNTEMVLNGHDGGVHKGPFSATTATPWNDISNTLIITQPYNIAVTQEAGGDNFMMANQDNDGFSKIMQGAGPNKWLSAIAGDGTSAGIDIVNSNIRYLGGTNGQLYRADAGYADGYDQATYILGSNTDAAFVSQMSVHPSNANIIYACHGDIKKSINKGGTGIPADWTALGSGLTATKFIDVTPNGGSIRIYTIGDVGTTVTAKRSDDDGATWTTITPPAGVTLNSFSAVPNSLTVYASASGYSAGNKVYKSVDGGVTWTNISTGLPNIIIKKVVANRTSTDETLYLGTELGPYFRTNIADWLKMGTGLPNVRVDDLEINYTDNILYIGTFGRGMWGISIANTCPGVTKTWDGSWTPAGAPDATDTVIINALYNAATNGNLEACKLTINSGVTVTVPASSYIRVNGDILVEGTLDVAHAGSIVQVENNAVVTNNGNINVQLTTPALNARDFMILGSPMTASTETTFNSAYQVLHHTGANFDPYVGTPAVVGVNFHDQDSNDWSNFSGTLNKSEGYLVRPSYVSGGTYNYTFSQGTLNTGVILNTAYFSVDKEKSPNILSNPYASAIDAALFISSNAMVDEVYFWEHLTTPAVGIPGPLGENFSMEDISTYNGTMGLPASNDPGTSTTPNGIISTGQGFGIKANAGGNITFNNAMRLTSGNTTLRRPVEKDLLWISVREGEYHMGSTTGIGFLESATAGLDQGYDTQKLGTVVSLYSHLLDGSEQLGIQGREAFNSELTIPLGFSTMIEADGGLPYVISVSNLEGSLIEAANVYLVDHLENTITNLSEGTYDFLSEAGTFNNRFTLQFQELVLSNDQSQMEDISVFPNPTQDVINIVSTTTTITKVEIYDVRGRLLFTSDVNSNNVTSVDLSGFDSAIYFARIYSNDNSITKRIAKE</sequence>
<accession>A0A3L9YTE6</accession>
<protein>
    <submittedName>
        <fullName evidence="3">Putative secreted protein (Por secretion system target)</fullName>
    </submittedName>
</protein>
<dbReference type="SUPFAM" id="SSF110296">
    <property type="entry name" value="Oligoxyloglucan reducing end-specific cellobiohydrolase"/>
    <property type="match status" value="2"/>
</dbReference>
<dbReference type="Proteomes" id="UP000271339">
    <property type="component" value="Unassembled WGS sequence"/>
</dbReference>
<evidence type="ECO:0000256" key="1">
    <source>
        <dbReference type="ARBA" id="ARBA00022729"/>
    </source>
</evidence>
<dbReference type="Gene3D" id="2.130.10.10">
    <property type="entry name" value="YVTN repeat-like/Quinoprotein amine dehydrogenase"/>
    <property type="match status" value="2"/>
</dbReference>
<dbReference type="PANTHER" id="PTHR43739">
    <property type="entry name" value="XYLOGLUCANASE (EUROFUNG)"/>
    <property type="match status" value="1"/>
</dbReference>
<name>A0A3L9YTE6_9FLAO</name>
<dbReference type="GO" id="GO:0010411">
    <property type="term" value="P:xyloglucan metabolic process"/>
    <property type="evidence" value="ECO:0007669"/>
    <property type="project" value="TreeGrafter"/>
</dbReference>
<feature type="domain" description="Secretion system C-terminal sorting" evidence="2">
    <location>
        <begin position="1271"/>
        <end position="1340"/>
    </location>
</feature>
<dbReference type="NCBIfam" id="TIGR04183">
    <property type="entry name" value="Por_Secre_tail"/>
    <property type="match status" value="1"/>
</dbReference>
<dbReference type="Pfam" id="PF18962">
    <property type="entry name" value="Por_Secre_tail"/>
    <property type="match status" value="1"/>
</dbReference>
<comment type="caution">
    <text evidence="3">The sequence shown here is derived from an EMBL/GenBank/DDBJ whole genome shotgun (WGS) entry which is preliminary data.</text>
</comment>
<dbReference type="InterPro" id="IPR026444">
    <property type="entry name" value="Secre_tail"/>
</dbReference>
<organism evidence="3 4">
    <name type="scientific">Ulvibacter antarcticus</name>
    <dbReference type="NCBI Taxonomy" id="442714"/>
    <lineage>
        <taxon>Bacteria</taxon>
        <taxon>Pseudomonadati</taxon>
        <taxon>Bacteroidota</taxon>
        <taxon>Flavobacteriia</taxon>
        <taxon>Flavobacteriales</taxon>
        <taxon>Flavobacteriaceae</taxon>
        <taxon>Ulvibacter</taxon>
    </lineage>
</organism>
<evidence type="ECO:0000313" key="4">
    <source>
        <dbReference type="Proteomes" id="UP000271339"/>
    </source>
</evidence>
<evidence type="ECO:0000313" key="3">
    <source>
        <dbReference type="EMBL" id="RMA57762.1"/>
    </source>
</evidence>
<dbReference type="InterPro" id="IPR015943">
    <property type="entry name" value="WD40/YVTN_repeat-like_dom_sf"/>
</dbReference>
<keyword evidence="1" id="KW-0732">Signal</keyword>
<reference evidence="3 4" key="1">
    <citation type="submission" date="2018-10" db="EMBL/GenBank/DDBJ databases">
        <title>Genomic Encyclopedia of Archaeal and Bacterial Type Strains, Phase II (KMG-II): from individual species to whole genera.</title>
        <authorList>
            <person name="Goeker M."/>
        </authorList>
    </citation>
    <scope>NUCLEOTIDE SEQUENCE [LARGE SCALE GENOMIC DNA]</scope>
    <source>
        <strain evidence="3 4">DSM 23424</strain>
    </source>
</reference>
<dbReference type="PANTHER" id="PTHR43739:SF5">
    <property type="entry name" value="EXO-ALPHA-SIALIDASE"/>
    <property type="match status" value="1"/>
</dbReference>
<proteinExistence type="predicted"/>
<dbReference type="RefSeq" id="WP_170152891.1">
    <property type="nucleotide sequence ID" value="NZ_REFC01000014.1"/>
</dbReference>
<dbReference type="InterPro" id="IPR052025">
    <property type="entry name" value="Xyloglucanase_GH74"/>
</dbReference>
<dbReference type="EMBL" id="REFC01000014">
    <property type="protein sequence ID" value="RMA57762.1"/>
    <property type="molecule type" value="Genomic_DNA"/>
</dbReference>